<dbReference type="Proteomes" id="UP000765509">
    <property type="component" value="Unassembled WGS sequence"/>
</dbReference>
<keyword evidence="3" id="KW-1185">Reference proteome</keyword>
<evidence type="ECO:0000313" key="2">
    <source>
        <dbReference type="EMBL" id="MBW0468027.1"/>
    </source>
</evidence>
<gene>
    <name evidence="2" type="ORF">O181_007742</name>
</gene>
<accession>A0A9Q3GIS5</accession>
<evidence type="ECO:0000256" key="1">
    <source>
        <dbReference type="SAM" id="MobiDB-lite"/>
    </source>
</evidence>
<sequence length="87" mass="9936">MTERKNANHDLNKNKIQRIMREYNEDSMLDLREQQALAEIKECAARFRACRARMTAIRSELTASEPQPPSCINTQCQVQSGINKSGP</sequence>
<evidence type="ECO:0000313" key="3">
    <source>
        <dbReference type="Proteomes" id="UP000765509"/>
    </source>
</evidence>
<name>A0A9Q3GIS5_9BASI</name>
<dbReference type="EMBL" id="AVOT02001749">
    <property type="protein sequence ID" value="MBW0468027.1"/>
    <property type="molecule type" value="Genomic_DNA"/>
</dbReference>
<organism evidence="2 3">
    <name type="scientific">Austropuccinia psidii MF-1</name>
    <dbReference type="NCBI Taxonomy" id="1389203"/>
    <lineage>
        <taxon>Eukaryota</taxon>
        <taxon>Fungi</taxon>
        <taxon>Dikarya</taxon>
        <taxon>Basidiomycota</taxon>
        <taxon>Pucciniomycotina</taxon>
        <taxon>Pucciniomycetes</taxon>
        <taxon>Pucciniales</taxon>
        <taxon>Sphaerophragmiaceae</taxon>
        <taxon>Austropuccinia</taxon>
    </lineage>
</organism>
<dbReference type="AlphaFoldDB" id="A0A9Q3GIS5"/>
<protein>
    <submittedName>
        <fullName evidence="2">Uncharacterized protein</fullName>
    </submittedName>
</protein>
<proteinExistence type="predicted"/>
<comment type="caution">
    <text evidence="2">The sequence shown here is derived from an EMBL/GenBank/DDBJ whole genome shotgun (WGS) entry which is preliminary data.</text>
</comment>
<reference evidence="2" key="1">
    <citation type="submission" date="2021-03" db="EMBL/GenBank/DDBJ databases">
        <title>Draft genome sequence of rust myrtle Austropuccinia psidii MF-1, a brazilian biotype.</title>
        <authorList>
            <person name="Quecine M.C."/>
            <person name="Pachon D.M.R."/>
            <person name="Bonatelli M.L."/>
            <person name="Correr F.H."/>
            <person name="Franceschini L.M."/>
            <person name="Leite T.F."/>
            <person name="Margarido G.R.A."/>
            <person name="Almeida C.A."/>
            <person name="Ferrarezi J.A."/>
            <person name="Labate C.A."/>
        </authorList>
    </citation>
    <scope>NUCLEOTIDE SEQUENCE</scope>
    <source>
        <strain evidence="2">MF-1</strain>
    </source>
</reference>
<feature type="region of interest" description="Disordered" evidence="1">
    <location>
        <begin position="61"/>
        <end position="87"/>
    </location>
</feature>